<proteinExistence type="predicted"/>
<dbReference type="AlphaFoldDB" id="A0A511Z6V0"/>
<dbReference type="EMBL" id="BJYL01000017">
    <property type="protein sequence ID" value="GEN83166.1"/>
    <property type="molecule type" value="Genomic_DNA"/>
</dbReference>
<keyword evidence="3" id="KW-1185">Reference proteome</keyword>
<evidence type="ECO:0000313" key="2">
    <source>
        <dbReference type="EMBL" id="GEN83166.1"/>
    </source>
</evidence>
<organism evidence="2 3">
    <name type="scientific">Sporosarcina luteola</name>
    <dbReference type="NCBI Taxonomy" id="582850"/>
    <lineage>
        <taxon>Bacteria</taxon>
        <taxon>Bacillati</taxon>
        <taxon>Bacillota</taxon>
        <taxon>Bacilli</taxon>
        <taxon>Bacillales</taxon>
        <taxon>Caryophanaceae</taxon>
        <taxon>Sporosarcina</taxon>
    </lineage>
</organism>
<reference evidence="2 3" key="1">
    <citation type="submission" date="2019-07" db="EMBL/GenBank/DDBJ databases">
        <title>Whole genome shotgun sequence of Sporosarcina luteola NBRC 105378.</title>
        <authorList>
            <person name="Hosoyama A."/>
            <person name="Uohara A."/>
            <person name="Ohji S."/>
            <person name="Ichikawa N."/>
        </authorList>
    </citation>
    <scope>NUCLEOTIDE SEQUENCE [LARGE SCALE GENOMIC DNA]</scope>
    <source>
        <strain evidence="2 3">NBRC 105378</strain>
    </source>
</reference>
<feature type="compositionally biased region" description="Basic residues" evidence="1">
    <location>
        <begin position="53"/>
        <end position="63"/>
    </location>
</feature>
<accession>A0A511Z6V0</accession>
<name>A0A511Z6V0_9BACL</name>
<comment type="caution">
    <text evidence="2">The sequence shown here is derived from an EMBL/GenBank/DDBJ whole genome shotgun (WGS) entry which is preliminary data.</text>
</comment>
<evidence type="ECO:0000313" key="3">
    <source>
        <dbReference type="Proteomes" id="UP000321901"/>
    </source>
</evidence>
<gene>
    <name evidence="2" type="ORF">SLU01_14780</name>
</gene>
<sequence>MKVLIPFGDQHFFMKKGGIGGKVLSIGGKHVRTGGKVPGTGGKHLRTGGNRRCVCKKSVRRGK</sequence>
<dbReference type="Proteomes" id="UP000321901">
    <property type="component" value="Unassembled WGS sequence"/>
</dbReference>
<protein>
    <submittedName>
        <fullName evidence="2">Uncharacterized protein</fullName>
    </submittedName>
</protein>
<evidence type="ECO:0000256" key="1">
    <source>
        <dbReference type="SAM" id="MobiDB-lite"/>
    </source>
</evidence>
<feature type="region of interest" description="Disordered" evidence="1">
    <location>
        <begin position="34"/>
        <end position="63"/>
    </location>
</feature>